<dbReference type="AlphaFoldDB" id="A0AAX2GVL1"/>
<organism evidence="1 2">
    <name type="scientific">Capnocytophaga haemolytica</name>
    <dbReference type="NCBI Taxonomy" id="45243"/>
    <lineage>
        <taxon>Bacteria</taxon>
        <taxon>Pseudomonadati</taxon>
        <taxon>Bacteroidota</taxon>
        <taxon>Flavobacteriia</taxon>
        <taxon>Flavobacteriales</taxon>
        <taxon>Flavobacteriaceae</taxon>
        <taxon>Capnocytophaga</taxon>
    </lineage>
</organism>
<sequence>MFVEGWVSYVHYDLYLILPYLQTDSHSNSRYLKITLHYRFTLCNVSW</sequence>
<name>A0AAX2GVL1_9FLAO</name>
<gene>
    <name evidence="1" type="ORF">SAMEA44541418_00232</name>
</gene>
<evidence type="ECO:0000313" key="1">
    <source>
        <dbReference type="EMBL" id="SNV02807.1"/>
    </source>
</evidence>
<proteinExistence type="predicted"/>
<dbReference type="EMBL" id="LT906449">
    <property type="protein sequence ID" value="SNV02807.1"/>
    <property type="molecule type" value="Genomic_DNA"/>
</dbReference>
<reference evidence="1 2" key="1">
    <citation type="submission" date="2017-06" db="EMBL/GenBank/DDBJ databases">
        <authorList>
            <consortium name="Pathogen Informatics"/>
        </authorList>
    </citation>
    <scope>NUCLEOTIDE SEQUENCE [LARGE SCALE GENOMIC DNA]</scope>
    <source>
        <strain evidence="1 2">NCTC12947</strain>
    </source>
</reference>
<evidence type="ECO:0000313" key="2">
    <source>
        <dbReference type="Proteomes" id="UP000215539"/>
    </source>
</evidence>
<protein>
    <submittedName>
        <fullName evidence="1">Uncharacterized protein</fullName>
    </submittedName>
</protein>
<dbReference type="Proteomes" id="UP000215539">
    <property type="component" value="Chromosome 1"/>
</dbReference>
<accession>A0AAX2GVL1</accession>